<name>A0A9D2C1U5_9FIRM</name>
<evidence type="ECO:0000313" key="3">
    <source>
        <dbReference type="Proteomes" id="UP000823915"/>
    </source>
</evidence>
<dbReference type="AlphaFoldDB" id="A0A9D2C1U5"/>
<gene>
    <name evidence="2" type="ORF">H9838_09425</name>
</gene>
<reference evidence="2" key="1">
    <citation type="journal article" date="2021" name="PeerJ">
        <title>Extensive microbial diversity within the chicken gut microbiome revealed by metagenomics and culture.</title>
        <authorList>
            <person name="Gilroy R."/>
            <person name="Ravi A."/>
            <person name="Getino M."/>
            <person name="Pursley I."/>
            <person name="Horton D.L."/>
            <person name="Alikhan N.F."/>
            <person name="Baker D."/>
            <person name="Gharbi K."/>
            <person name="Hall N."/>
            <person name="Watson M."/>
            <person name="Adriaenssens E.M."/>
            <person name="Foster-Nyarko E."/>
            <person name="Jarju S."/>
            <person name="Secka A."/>
            <person name="Antonio M."/>
            <person name="Oren A."/>
            <person name="Chaudhuri R.R."/>
            <person name="La Ragione R."/>
            <person name="Hildebrand F."/>
            <person name="Pallen M.J."/>
        </authorList>
    </citation>
    <scope>NUCLEOTIDE SEQUENCE</scope>
    <source>
        <strain evidence="2">1282</strain>
    </source>
</reference>
<protein>
    <submittedName>
        <fullName evidence="2">SprT-like domain-containing protein</fullName>
    </submittedName>
</protein>
<comment type="caution">
    <text evidence="2">The sequence shown here is derived from an EMBL/GenBank/DDBJ whole genome shotgun (WGS) entry which is preliminary data.</text>
</comment>
<dbReference type="SMART" id="SM00731">
    <property type="entry name" value="SprT"/>
    <property type="match status" value="1"/>
</dbReference>
<dbReference type="GO" id="GO:0006950">
    <property type="term" value="P:response to stress"/>
    <property type="evidence" value="ECO:0007669"/>
    <property type="project" value="UniProtKB-ARBA"/>
</dbReference>
<evidence type="ECO:0000313" key="2">
    <source>
        <dbReference type="EMBL" id="HIY27371.1"/>
    </source>
</evidence>
<dbReference type="InterPro" id="IPR006640">
    <property type="entry name" value="SprT-like_domain"/>
</dbReference>
<dbReference type="Gene3D" id="3.30.2010.10">
    <property type="entry name" value="Metalloproteases ('zincins'), catalytic domain"/>
    <property type="match status" value="1"/>
</dbReference>
<organism evidence="2 3">
    <name type="scientific">Candidatus Acutalibacter pullistercoris</name>
    <dbReference type="NCBI Taxonomy" id="2838418"/>
    <lineage>
        <taxon>Bacteria</taxon>
        <taxon>Bacillati</taxon>
        <taxon>Bacillota</taxon>
        <taxon>Clostridia</taxon>
        <taxon>Eubacteriales</taxon>
        <taxon>Acutalibacteraceae</taxon>
        <taxon>Acutalibacter</taxon>
    </lineage>
</organism>
<dbReference type="EMBL" id="DXDU01000152">
    <property type="protein sequence ID" value="HIY27371.1"/>
    <property type="molecule type" value="Genomic_DNA"/>
</dbReference>
<sequence length="163" mass="18503">MTQGELDALFTGLRGKLEELGLPLSREIDPQPVVNTRAKRRLGCCIRREGRFTIQVSQSILGDSQLLRATLVHELLHTCYGCQNHGKRWKAYAQTAGEALGLSITRTVKAEGEAQPLRREEMKYFLRCEQCGAVIGRYRMCKLVKYPWRYRCAACGGKLQRIS</sequence>
<evidence type="ECO:0000259" key="1">
    <source>
        <dbReference type="SMART" id="SM00731"/>
    </source>
</evidence>
<feature type="domain" description="SprT-like" evidence="1">
    <location>
        <begin position="11"/>
        <end position="162"/>
    </location>
</feature>
<dbReference type="Pfam" id="PF10263">
    <property type="entry name" value="SprT-like"/>
    <property type="match status" value="1"/>
</dbReference>
<reference evidence="2" key="2">
    <citation type="submission" date="2021-04" db="EMBL/GenBank/DDBJ databases">
        <authorList>
            <person name="Gilroy R."/>
        </authorList>
    </citation>
    <scope>NUCLEOTIDE SEQUENCE</scope>
    <source>
        <strain evidence="2">1282</strain>
    </source>
</reference>
<dbReference type="Proteomes" id="UP000823915">
    <property type="component" value="Unassembled WGS sequence"/>
</dbReference>
<proteinExistence type="predicted"/>
<accession>A0A9D2C1U5</accession>